<dbReference type="Gene3D" id="1.20.1330.10">
    <property type="entry name" value="f41 fragment of flagellin, N-terminal domain"/>
    <property type="match status" value="1"/>
</dbReference>
<dbReference type="OrthoDB" id="8328560at2"/>
<dbReference type="GO" id="GO:0005576">
    <property type="term" value="C:extracellular region"/>
    <property type="evidence" value="ECO:0007669"/>
    <property type="project" value="UniProtKB-SubCell"/>
</dbReference>
<evidence type="ECO:0000259" key="4">
    <source>
        <dbReference type="Pfam" id="PF00669"/>
    </source>
</evidence>
<keyword evidence="10" id="KW-1185">Reference proteome</keyword>
<dbReference type="Proteomes" id="UP000826513">
    <property type="component" value="Chromosome 2"/>
</dbReference>
<dbReference type="KEGG" id="alf:CFBP5473_20200"/>
<accession>A0A4D7DZ86</accession>
<evidence type="ECO:0000256" key="1">
    <source>
        <dbReference type="ARBA" id="ARBA00005709"/>
    </source>
</evidence>
<dbReference type="AlphaFoldDB" id="A0A4D7DZ86"/>
<keyword evidence="3" id="KW-0964">Secreted</keyword>
<evidence type="ECO:0000256" key="3">
    <source>
        <dbReference type="RuleBase" id="RU362073"/>
    </source>
</evidence>
<dbReference type="Pfam" id="PF00669">
    <property type="entry name" value="Flagellin_N"/>
    <property type="match status" value="1"/>
</dbReference>
<keyword evidence="6" id="KW-0969">Cilium</keyword>
<keyword evidence="2 3" id="KW-0975">Bacterial flagellum</keyword>
<dbReference type="Pfam" id="PF00700">
    <property type="entry name" value="Flagellin_C"/>
    <property type="match status" value="1"/>
</dbReference>
<evidence type="ECO:0000256" key="2">
    <source>
        <dbReference type="ARBA" id="ARBA00023143"/>
    </source>
</evidence>
<dbReference type="GO" id="GO:0005198">
    <property type="term" value="F:structural molecule activity"/>
    <property type="evidence" value="ECO:0007669"/>
    <property type="project" value="UniProtKB-UniRule"/>
</dbReference>
<evidence type="ECO:0000313" key="10">
    <source>
        <dbReference type="Proteomes" id="UP000826513"/>
    </source>
</evidence>
<dbReference type="EMBL" id="CP072168">
    <property type="protein sequence ID" value="QYA09308.1"/>
    <property type="molecule type" value="Genomic_DNA"/>
</dbReference>
<evidence type="ECO:0000313" key="7">
    <source>
        <dbReference type="EMBL" id="QYA09308.1"/>
    </source>
</evidence>
<dbReference type="GO" id="GO:0009288">
    <property type="term" value="C:bacterial-type flagellum"/>
    <property type="evidence" value="ECO:0007669"/>
    <property type="project" value="UniProtKB-SubCell"/>
</dbReference>
<protein>
    <recommendedName>
        <fullName evidence="3">Flagellin</fullName>
    </recommendedName>
</protein>
<dbReference type="EMBL" id="CP039692">
    <property type="protein sequence ID" value="QCJ00250.1"/>
    <property type="molecule type" value="Genomic_DNA"/>
</dbReference>
<dbReference type="InterPro" id="IPR042187">
    <property type="entry name" value="Flagellin_C_sub2"/>
</dbReference>
<dbReference type="RefSeq" id="WP_027675159.1">
    <property type="nucleotide sequence ID" value="NZ_CP039692.1"/>
</dbReference>
<dbReference type="InterPro" id="IPR046358">
    <property type="entry name" value="Flagellin_C"/>
</dbReference>
<evidence type="ECO:0000313" key="9">
    <source>
        <dbReference type="Proteomes" id="UP000298545"/>
    </source>
</evidence>
<keyword evidence="6" id="KW-0282">Flagellum</keyword>
<sequence>MTSILTNLSSMSALQTMRSLTSSLQQTQDQVSSGLRVARASDDVTYWSISTTMRSDNKANASAADAMGVGQAKADVAYEGTSSIIDILSEFKAKLVTAKDPSMDAAKIQGELSQLNRQAEQIVQSSTFNGVNWLKTDAAAHIRDVDVLDETVVSAFIRNSSDSVGVKLAPIDLRTTSMLNTGGGGILQKDTLDYYMPVGGMYSDTYRHEGHEDHLFIGPQTFAAGDFLTFDLVVDRSSVSAGDTFAITIDKSVIDTALGTTDGVIKNASDIRKVFTQAFQDAGASPYADMYRSYLTDSRRYEIQSLETTSHEGSSIYIENIATSPASTEMQLGLTSSSLINHDNMLESTAMYFSAPFKVMLDATISFDLSIDNAPVTTYTIDRSAVDAALGTSDGIITSADDLKAVIEHVASGSGLDISVSGNKLSFFPDQADYPGYGNKAADFYMSALRPNPPFTLRFDLAEVDITSGQFTVDEYLEGVEHMLSDARDSASTIGSLQQRLTRQLDFTQKMGDVMDQSVSRLVDTDMEEASARLSALQTQQQLAVQSLQIANTSSNTILTLFS</sequence>
<dbReference type="STRING" id="1367849.GCA_000518585_02398"/>
<dbReference type="Proteomes" id="UP000298664">
    <property type="component" value="Chromosome Linear"/>
</dbReference>
<dbReference type="InterPro" id="IPR001492">
    <property type="entry name" value="Flagellin"/>
</dbReference>
<dbReference type="EMBL" id="CP124734">
    <property type="protein sequence ID" value="WHA43312.1"/>
    <property type="molecule type" value="Genomic_DNA"/>
</dbReference>
<keyword evidence="6" id="KW-0966">Cell projection</keyword>
<gene>
    <name evidence="6" type="ORF">CFBP5473_20200</name>
    <name evidence="8" type="ORF">CFBP5477_018905</name>
    <name evidence="7" type="ORF">J5285_18155</name>
</gene>
<evidence type="ECO:0000313" key="6">
    <source>
        <dbReference type="EMBL" id="QCJ00250.1"/>
    </source>
</evidence>
<name>A0A4D7DZ86_9HYPH</name>
<reference evidence="7 10" key="2">
    <citation type="submission" date="2021-03" db="EMBL/GenBank/DDBJ databases">
        <title>Rapid diversification of plasmids in a genus of pathogenic and nitrogen fixing bacteria.</title>
        <authorList>
            <person name="Weisberg A.J."/>
            <person name="Miller M."/>
            <person name="Ream W."/>
            <person name="Grunwald N.J."/>
            <person name="Chang J.H."/>
        </authorList>
    </citation>
    <scope>NUCLEOTIDE SEQUENCE [LARGE SCALE GENOMIC DNA]</scope>
    <source>
        <strain evidence="7 10">AF3.44</strain>
    </source>
</reference>
<proteinExistence type="inferred from homology"/>
<dbReference type="SUPFAM" id="SSF64518">
    <property type="entry name" value="Phase 1 flagellin"/>
    <property type="match status" value="1"/>
</dbReference>
<dbReference type="PANTHER" id="PTHR42792:SF2">
    <property type="entry name" value="FLAGELLIN"/>
    <property type="match status" value="1"/>
</dbReference>
<dbReference type="PANTHER" id="PTHR42792">
    <property type="entry name" value="FLAGELLIN"/>
    <property type="match status" value="1"/>
</dbReference>
<feature type="domain" description="Flagellin C-terminal" evidence="5">
    <location>
        <begin position="478"/>
        <end position="562"/>
    </location>
</feature>
<reference evidence="8" key="3">
    <citation type="submission" date="2023-05" db="EMBL/GenBank/DDBJ databases">
        <title>Complete genome sequence of Agrobacterium larrymoorei CFBP5477.</title>
        <authorList>
            <person name="Yen H.-C."/>
            <person name="Chou L."/>
            <person name="Lin Y.-C."/>
            <person name="Lai E.-M."/>
            <person name="Kuo C.-H."/>
        </authorList>
    </citation>
    <scope>NUCLEOTIDE SEQUENCE</scope>
    <source>
        <strain evidence="8">CFBP5477</strain>
    </source>
</reference>
<dbReference type="InterPro" id="IPR001029">
    <property type="entry name" value="Flagellin_N"/>
</dbReference>
<evidence type="ECO:0000313" key="8">
    <source>
        <dbReference type="EMBL" id="WHA43312.1"/>
    </source>
</evidence>
<dbReference type="Gene3D" id="6.10.10.10">
    <property type="entry name" value="Flagellar export chaperone, C-terminal domain"/>
    <property type="match status" value="1"/>
</dbReference>
<evidence type="ECO:0000259" key="5">
    <source>
        <dbReference type="Pfam" id="PF00700"/>
    </source>
</evidence>
<dbReference type="Proteomes" id="UP000298545">
    <property type="component" value="Chromosome linear"/>
</dbReference>
<comment type="similarity">
    <text evidence="1 3">Belongs to the bacterial flagellin family.</text>
</comment>
<feature type="domain" description="Flagellin N-terminal" evidence="4">
    <location>
        <begin position="4"/>
        <end position="135"/>
    </location>
</feature>
<reference evidence="6 9" key="1">
    <citation type="submission" date="2019-04" db="EMBL/GenBank/DDBJ databases">
        <title>Complete genome sequence of Agrobacterium larrymoorei CFBP5473.</title>
        <authorList>
            <person name="Haryono M."/>
            <person name="Chou L."/>
            <person name="Lin Y.-C."/>
            <person name="Lai E.-M."/>
            <person name="Kuo C.-H."/>
        </authorList>
    </citation>
    <scope>NUCLEOTIDE SEQUENCE [LARGE SCALE GENOMIC DNA]</scope>
    <source>
        <strain evidence="6 9">CFBP5473</strain>
    </source>
</reference>
<comment type="function">
    <text evidence="3">Flagellin is the subunit protein which polymerizes to form the filaments of bacterial flagella.</text>
</comment>
<organism evidence="6 9">
    <name type="scientific">Agrobacterium larrymoorei</name>
    <dbReference type="NCBI Taxonomy" id="160699"/>
    <lineage>
        <taxon>Bacteria</taxon>
        <taxon>Pseudomonadati</taxon>
        <taxon>Pseudomonadota</taxon>
        <taxon>Alphaproteobacteria</taxon>
        <taxon>Hyphomicrobiales</taxon>
        <taxon>Rhizobiaceae</taxon>
        <taxon>Rhizobium/Agrobacterium group</taxon>
        <taxon>Agrobacterium</taxon>
    </lineage>
</organism>
<comment type="subcellular location">
    <subcellularLocation>
        <location evidence="3">Secreted</location>
    </subcellularLocation>
    <subcellularLocation>
        <location evidence="3">Bacterial flagellum</location>
    </subcellularLocation>
</comment>